<dbReference type="STRING" id="28131.BWX40_07675"/>
<dbReference type="EMBL" id="AP014597">
    <property type="protein sequence ID" value="BAU16522.1"/>
    <property type="molecule type" value="Genomic_DNA"/>
</dbReference>
<accession>A0A0S3UGB9</accession>
<dbReference type="RefSeq" id="WP_096404706.1">
    <property type="nucleotide sequence ID" value="NZ_AP014597.1"/>
</dbReference>
<dbReference type="Pfam" id="PF17973">
    <property type="entry name" value="bMG10"/>
    <property type="match status" value="1"/>
</dbReference>
<evidence type="ECO:0000313" key="4">
    <source>
        <dbReference type="EMBL" id="BAU16522.1"/>
    </source>
</evidence>
<organism evidence="4 5">
    <name type="scientific">Prevotella intermedia</name>
    <dbReference type="NCBI Taxonomy" id="28131"/>
    <lineage>
        <taxon>Bacteria</taxon>
        <taxon>Pseudomonadati</taxon>
        <taxon>Bacteroidota</taxon>
        <taxon>Bacteroidia</taxon>
        <taxon>Bacteroidales</taxon>
        <taxon>Prevotellaceae</taxon>
        <taxon>Prevotella</taxon>
    </lineage>
</organism>
<evidence type="ECO:0000256" key="2">
    <source>
        <dbReference type="SAM" id="SignalP"/>
    </source>
</evidence>
<feature type="chain" id="PRO_5006619844" evidence="2">
    <location>
        <begin position="21"/>
        <end position="1879"/>
    </location>
</feature>
<dbReference type="InterPro" id="IPR041246">
    <property type="entry name" value="Bact_MG10"/>
</dbReference>
<reference evidence="4 5" key="1">
    <citation type="journal article" date="2016" name="DNA Res.">
        <title>The complete genome sequencing of Prevotella intermedia strain OMA14 and a subsequent fine-scale, intra-species genomic comparison reveal an unusual amplification of conjugative and mobile transposons and identify a novel Prevotella-lineage-specific repeat.</title>
        <authorList>
            <person name="Naito M."/>
            <person name="Ogura Y."/>
            <person name="Itoh T."/>
            <person name="Shoji M."/>
            <person name="Okamoto M."/>
            <person name="Hayashi T."/>
            <person name="Nakayama K."/>
        </authorList>
    </citation>
    <scope>NUCLEOTIDE SEQUENCE [LARGE SCALE GENOMIC DNA]</scope>
    <source>
        <strain evidence="4 5">OMA14</strain>
    </source>
</reference>
<evidence type="ECO:0000256" key="1">
    <source>
        <dbReference type="ARBA" id="ARBA00010556"/>
    </source>
</evidence>
<gene>
    <name evidence="4" type="ORF">PIOMA14_I_0013</name>
</gene>
<dbReference type="Pfam" id="PF00207">
    <property type="entry name" value="A2M"/>
    <property type="match status" value="1"/>
</dbReference>
<feature type="signal peptide" evidence="2">
    <location>
        <begin position="1"/>
        <end position="20"/>
    </location>
</feature>
<dbReference type="SUPFAM" id="SSF48239">
    <property type="entry name" value="Terpenoid cyclases/Protein prenyltransferases"/>
    <property type="match status" value="1"/>
</dbReference>
<dbReference type="PANTHER" id="PTHR40094:SF1">
    <property type="entry name" value="UBIQUITIN DOMAIN-CONTAINING PROTEIN"/>
    <property type="match status" value="1"/>
</dbReference>
<dbReference type="SMART" id="SM01360">
    <property type="entry name" value="A2M"/>
    <property type="match status" value="1"/>
</dbReference>
<dbReference type="Proteomes" id="UP000217431">
    <property type="component" value="Chromosome I"/>
</dbReference>
<name>A0A0S3UGB9_PREIN</name>
<dbReference type="Gene3D" id="2.60.40.1930">
    <property type="match status" value="1"/>
</dbReference>
<sequence>MKKLLTVLTLLFMVSFNLFAQSYAELWKQVDIARGKDLPKTQISVLKNIISKAQKEKSYGNLLAAELLTSSLQTRISPDSADSEKARLKKLCAKAETTDKVLYAVYNCALGRIFKYDEDKDELIAGYFNKAMANPALLAGVQCSKYTPLIKEGKDDAIFKNDLLHVIAFEAGQYDKASKYYTSVGNREAACYSAYMGVKEENNKEALDSLIALYGDLPICGNVAVAKYKYLKDEEEIDVKQRIEYIDNALKRWGAWKNTNYLRNEREALTAPMFQIWVSENVGAPHKERILKDIKVRNINDLTLTITRTTLTGDDKLSARNRNDLAKIKTKLLPATAQTVKRTYSANAPYEVIEDSLELPRLDAGVYLFELASSNNRLAPQYELYYVTNLYVIAEEQPANKIRYVVVNSTTGQPIPNAKLKLKKRGYYKQPPVIRYVETNERGEAYYNYGKDEPDEVYVSTNTDKACPNSFIRTNYYYGKERIEFEVYDLFTDRQVYRPGQTVHASLLVHKKNNKELKSEAVANKTVKLTLRDANYEDVVSKEVVTDEFGTAAADFELPKGLLTGTFSVYANDGDGASVSFNVEEYKRPTFTVEIDEYKEKYAIGDTIKLKGRAKAYSGMPVQGAEVSYTVNRNPVLWWWYSNENSETVFEGKAITDEKGEFDIELPFIFPDEKKSKKSANRGYWQSAKFYNFVVDADVTDLAGETRSASASLPLGTKATVLTSNMPDKVLKDKLRQLKFSYLNAAGKPIEGKVRYAIAPYKKEKPLFGKYTTVETNKNIDLKPLRSGRYMLQAICENDTLEQEFVVFSMDDKRPVIETHDWFYISGNKFPSDGKPVYVQFGATDADQHVLYSIFSGNKVLDSGAIDQSNSLTTWKLTYKEEYGDGIVVNFAWVKNGKLYKHNESIARPMPDRRLNVKWTTFRNLLLPGQKEEWTLNISYPDGKPAKAQLMATLYDKSLDQIDEHSWYFEPTYSNNFPSYIDWSKMIYSSLSLSRLANYKSLSLPLLSLAKFDTRFVDNFENQQIFIRGYGSRAGTKAYAKMEMMAVVKSADAESRKSEEARSSVKFTAPVIKEDSAIRNEAEADYAVADSVSGVVKRGTNNVQMRENLNETAFFYPRLNTDANGNVSIKFTLPESLTTWRFMGLAHDKDINYGMLTDEVVAKKTVMVQPNMPRFVRMGDEAMLSTRIFNSSDKAVKGKATIEILDAETEKVLYTDSKDYALEANATTTATFSLASLLSEEGANKLSIADQSMLIVRIIASGDDYSDGEQQYLAVLPNREYVVNTYPFTQNKAGEKNIDLTKLFPTNTTDQRLTIEYTNNPNWLMIQALPYVADANELNAISLVSAYYANSLANKILKTSPKIRQTIESWRNEQGNETSMMSALEKNQDLKEFALKETPWVMEAKNEREQKQMLVRFFDDNQIKYNLSSTIERLGRLQNPNGSFSWWEKMPGSFYMTVEVVKTLTRLNVLMGEKDEETEDILSSAFAFLDREVAERVAEMKRLQRKGYKNIFPSDALCDYLYSNALAKRKTTADITYLIDLLAKKPVDLTIYGKANTAVILQQYKQVQKAKEYLQSIKEYTVYKEEMGRYFDTRKAYYSWSDYKIPTQVAAIESFKTITPTDKQTIEDLQRWLLQSKRTQAWDTPVNSVNAIWAFMNNGQWTMDNGEASVLKLDGKVMELPKATAGLGYVKVTQPVAVNSHNESEGKQVANTFTVEKASSGTSWGAVYAQFFQPVTEIKASNAGLTVKRELFVRNSNNNPKDAVQAKVGDKVVVRITIVADRDYDFVQVSDKRPACLEPVSQISGYQYGGYYIAPKDYCTNYYFDMMAKGTHVVETEYFVDREGVYQSGTCTAQCAYAPEYTGRQGAIKVKVNSNNASN</sequence>
<dbReference type="GO" id="GO:0004866">
    <property type="term" value="F:endopeptidase inhibitor activity"/>
    <property type="evidence" value="ECO:0007669"/>
    <property type="project" value="InterPro"/>
</dbReference>
<protein>
    <submittedName>
        <fullName evidence="4">Conserved hypothetical prtein with MG2 domain</fullName>
    </submittedName>
</protein>
<evidence type="ECO:0000313" key="5">
    <source>
        <dbReference type="Proteomes" id="UP000217431"/>
    </source>
</evidence>
<dbReference type="InterPro" id="IPR001599">
    <property type="entry name" value="Macroglobln_a2"/>
</dbReference>
<dbReference type="Pfam" id="PF01835">
    <property type="entry name" value="MG2"/>
    <property type="match status" value="1"/>
</dbReference>
<dbReference type="PANTHER" id="PTHR40094">
    <property type="entry name" value="ALPHA-2-MACROGLOBULIN HOMOLOG"/>
    <property type="match status" value="1"/>
</dbReference>
<dbReference type="InterPro" id="IPR051802">
    <property type="entry name" value="YfhM-like"/>
</dbReference>
<keyword evidence="2" id="KW-0732">Signal</keyword>
<feature type="domain" description="Alpha-2-macroglobulin" evidence="3">
    <location>
        <begin position="1112"/>
        <end position="1202"/>
    </location>
</feature>
<dbReference type="Gene3D" id="1.50.10.20">
    <property type="match status" value="1"/>
</dbReference>
<proteinExistence type="inferred from homology"/>
<dbReference type="InterPro" id="IPR002890">
    <property type="entry name" value="MG2"/>
</dbReference>
<comment type="similarity">
    <text evidence="1">Belongs to the protease inhibitor I39 (alpha-2-macroglobulin) family. Bacterial alpha-2-macroglobulin subfamily.</text>
</comment>
<dbReference type="InterPro" id="IPR008930">
    <property type="entry name" value="Terpenoid_cyclase/PrenylTrfase"/>
</dbReference>
<evidence type="ECO:0000259" key="3">
    <source>
        <dbReference type="SMART" id="SM01360"/>
    </source>
</evidence>